<dbReference type="EMBL" id="BARS01003594">
    <property type="protein sequence ID" value="GAF84532.1"/>
    <property type="molecule type" value="Genomic_DNA"/>
</dbReference>
<accession>X0T8N3</accession>
<gene>
    <name evidence="1" type="ORF">S01H1_06967</name>
</gene>
<organism evidence="1">
    <name type="scientific">marine sediment metagenome</name>
    <dbReference type="NCBI Taxonomy" id="412755"/>
    <lineage>
        <taxon>unclassified sequences</taxon>
        <taxon>metagenomes</taxon>
        <taxon>ecological metagenomes</taxon>
    </lineage>
</organism>
<sequence length="261" mass="29249">MSILLIKVLYASVDSPNNLSNITDMFDMNVNRGLEIRNNTLIFNLKNSAQSLNTNEELQFKYVNTSGEIIFQEQDIIKLYIRYTDDMADVEDSDWDNTNIDEPSATYLKGVYYVIEHSGNTGINGSPIQVRAADKTYILFNKLLSKAFLESDSLNAPELVQKVVRFSSENQDGDYSGTGADAGVKYDIDAKLEDAESGYIQDVRKATNEDGTVNADTTFPDISLSKIWKPVYEWINELSQIESLNTPDELSQSSGKKIVYG</sequence>
<proteinExistence type="predicted"/>
<feature type="non-terminal residue" evidence="1">
    <location>
        <position position="261"/>
    </location>
</feature>
<protein>
    <submittedName>
        <fullName evidence="1">Uncharacterized protein</fullName>
    </submittedName>
</protein>
<comment type="caution">
    <text evidence="1">The sequence shown here is derived from an EMBL/GenBank/DDBJ whole genome shotgun (WGS) entry which is preliminary data.</text>
</comment>
<reference evidence="1" key="1">
    <citation type="journal article" date="2014" name="Front. Microbiol.">
        <title>High frequency of phylogenetically diverse reductive dehalogenase-homologous genes in deep subseafloor sedimentary metagenomes.</title>
        <authorList>
            <person name="Kawai M."/>
            <person name="Futagami T."/>
            <person name="Toyoda A."/>
            <person name="Takaki Y."/>
            <person name="Nishi S."/>
            <person name="Hori S."/>
            <person name="Arai W."/>
            <person name="Tsubouchi T."/>
            <person name="Morono Y."/>
            <person name="Uchiyama I."/>
            <person name="Ito T."/>
            <person name="Fujiyama A."/>
            <person name="Inagaki F."/>
            <person name="Takami H."/>
        </authorList>
    </citation>
    <scope>NUCLEOTIDE SEQUENCE</scope>
    <source>
        <strain evidence="1">Expedition CK06-06</strain>
    </source>
</reference>
<evidence type="ECO:0000313" key="1">
    <source>
        <dbReference type="EMBL" id="GAF84532.1"/>
    </source>
</evidence>
<name>X0T8N3_9ZZZZ</name>
<dbReference type="AlphaFoldDB" id="X0T8N3"/>